<organism evidence="2 3">
    <name type="scientific">Rangifer tarandus platyrhynchus</name>
    <name type="common">Svalbard reindeer</name>
    <dbReference type="NCBI Taxonomy" id="3082113"/>
    <lineage>
        <taxon>Eukaryota</taxon>
        <taxon>Metazoa</taxon>
        <taxon>Chordata</taxon>
        <taxon>Craniata</taxon>
        <taxon>Vertebrata</taxon>
        <taxon>Euteleostomi</taxon>
        <taxon>Mammalia</taxon>
        <taxon>Eutheria</taxon>
        <taxon>Laurasiatheria</taxon>
        <taxon>Artiodactyla</taxon>
        <taxon>Ruminantia</taxon>
        <taxon>Pecora</taxon>
        <taxon>Cervidae</taxon>
        <taxon>Odocoileinae</taxon>
        <taxon>Rangifer</taxon>
    </lineage>
</organism>
<feature type="chain" id="PRO_5045671348" description="Secreted protein" evidence="1">
    <location>
        <begin position="23"/>
        <end position="99"/>
    </location>
</feature>
<feature type="signal peptide" evidence="1">
    <location>
        <begin position="1"/>
        <end position="22"/>
    </location>
</feature>
<protein>
    <recommendedName>
        <fullName evidence="4">Secreted protein</fullName>
    </recommendedName>
</protein>
<keyword evidence="3" id="KW-1185">Reference proteome</keyword>
<evidence type="ECO:0000256" key="1">
    <source>
        <dbReference type="SAM" id="SignalP"/>
    </source>
</evidence>
<evidence type="ECO:0000313" key="3">
    <source>
        <dbReference type="Proteomes" id="UP001176941"/>
    </source>
</evidence>
<sequence length="99" mass="11024">MAASSFWALLLVGASYWLLASSLGFQDRLPRNCLSLFPVLPIPLLSGNHFGLSSGTEQVQDPRFCFSAGQYSFFEVKALKCSFLALDWKQCGMNKHVFI</sequence>
<proteinExistence type="predicted"/>
<gene>
    <name evidence="2" type="ORF">MRATA1EN1_LOCUS3465</name>
</gene>
<evidence type="ECO:0000313" key="2">
    <source>
        <dbReference type="EMBL" id="CAI9154503.1"/>
    </source>
</evidence>
<evidence type="ECO:0008006" key="4">
    <source>
        <dbReference type="Google" id="ProtNLM"/>
    </source>
</evidence>
<keyword evidence="1" id="KW-0732">Signal</keyword>
<reference evidence="2" key="1">
    <citation type="submission" date="2023-04" db="EMBL/GenBank/DDBJ databases">
        <authorList>
            <consortium name="ELIXIR-Norway"/>
        </authorList>
    </citation>
    <scope>NUCLEOTIDE SEQUENCE [LARGE SCALE GENOMIC DNA]</scope>
</reference>
<dbReference type="EMBL" id="OX459947">
    <property type="protein sequence ID" value="CAI9154503.1"/>
    <property type="molecule type" value="Genomic_DNA"/>
</dbReference>
<dbReference type="Proteomes" id="UP001176941">
    <property type="component" value="Chromosome 11"/>
</dbReference>
<name>A0ABN8Y251_RANTA</name>
<accession>A0ABN8Y251</accession>